<name>A0A0R1SMN2_9LACO</name>
<feature type="transmembrane region" description="Helical" evidence="1">
    <location>
        <begin position="28"/>
        <end position="49"/>
    </location>
</feature>
<dbReference type="eggNOG" id="ENOG5032ZEG">
    <property type="taxonomic scope" value="Bacteria"/>
</dbReference>
<comment type="caution">
    <text evidence="2">The sequence shown here is derived from an EMBL/GenBank/DDBJ whole genome shotgun (WGS) entry which is preliminary data.</text>
</comment>
<evidence type="ECO:0000313" key="2">
    <source>
        <dbReference type="EMBL" id="KRL67304.1"/>
    </source>
</evidence>
<accession>A0A0R1SMN2</accession>
<keyword evidence="1" id="KW-0812">Transmembrane</keyword>
<dbReference type="Proteomes" id="UP000051647">
    <property type="component" value="Unassembled WGS sequence"/>
</dbReference>
<protein>
    <submittedName>
        <fullName evidence="2">Uncharacterized protein</fullName>
    </submittedName>
</protein>
<organism evidence="2 3">
    <name type="scientific">Companilactobacillus versmoldensis DSM 14857 = KCTC 3814</name>
    <dbReference type="NCBI Taxonomy" id="1423815"/>
    <lineage>
        <taxon>Bacteria</taxon>
        <taxon>Bacillati</taxon>
        <taxon>Bacillota</taxon>
        <taxon>Bacilli</taxon>
        <taxon>Lactobacillales</taxon>
        <taxon>Lactobacillaceae</taxon>
        <taxon>Companilactobacillus</taxon>
    </lineage>
</organism>
<dbReference type="PATRIC" id="fig|1423815.3.peg.1940"/>
<keyword evidence="1" id="KW-1133">Transmembrane helix</keyword>
<reference evidence="2 3" key="1">
    <citation type="journal article" date="2015" name="Genome Announc.">
        <title>Expanding the biotechnology potential of lactobacilli through comparative genomics of 213 strains and associated genera.</title>
        <authorList>
            <person name="Sun Z."/>
            <person name="Harris H.M."/>
            <person name="McCann A."/>
            <person name="Guo C."/>
            <person name="Argimon S."/>
            <person name="Zhang W."/>
            <person name="Yang X."/>
            <person name="Jeffery I.B."/>
            <person name="Cooney J.C."/>
            <person name="Kagawa T.F."/>
            <person name="Liu W."/>
            <person name="Song Y."/>
            <person name="Salvetti E."/>
            <person name="Wrobel A."/>
            <person name="Rasinkangas P."/>
            <person name="Parkhill J."/>
            <person name="Rea M.C."/>
            <person name="O'Sullivan O."/>
            <person name="Ritari J."/>
            <person name="Douillard F.P."/>
            <person name="Paul Ross R."/>
            <person name="Yang R."/>
            <person name="Briner A.E."/>
            <person name="Felis G.E."/>
            <person name="de Vos W.M."/>
            <person name="Barrangou R."/>
            <person name="Klaenhammer T.R."/>
            <person name="Caufield P.W."/>
            <person name="Cui Y."/>
            <person name="Zhang H."/>
            <person name="O'Toole P.W."/>
        </authorList>
    </citation>
    <scope>NUCLEOTIDE SEQUENCE [LARGE SCALE GENOMIC DNA]</scope>
    <source>
        <strain evidence="2 3">DSM 14857</strain>
    </source>
</reference>
<proteinExistence type="predicted"/>
<evidence type="ECO:0000313" key="3">
    <source>
        <dbReference type="Proteomes" id="UP000051647"/>
    </source>
</evidence>
<dbReference type="STRING" id="1423815.FC27_GL001892"/>
<dbReference type="AlphaFoldDB" id="A0A0R1SMN2"/>
<dbReference type="OrthoDB" id="5244771at2"/>
<feature type="transmembrane region" description="Helical" evidence="1">
    <location>
        <begin position="69"/>
        <end position="90"/>
    </location>
</feature>
<gene>
    <name evidence="2" type="ORF">FC27_GL001892</name>
</gene>
<dbReference type="RefSeq" id="WP_010625323.1">
    <property type="nucleotide sequence ID" value="NZ_AZFA01000006.1"/>
</dbReference>
<sequence length="164" mass="19271">MRAKWSKRELYEDKYFNPGNGFLKFKELMITIAGWIFVLSLMTFVLISIGSNNIPSLIPHSKGLYAVNHLAIILISLSIISFLICIFLTIMNNYRNNSFFDTNSVLEVDRQKKREKIYEKFVTKRFGNQEYRQNIKICNIKPEQNLPVDCYLNLYNQNDLNDVD</sequence>
<keyword evidence="1" id="KW-0472">Membrane</keyword>
<evidence type="ECO:0000256" key="1">
    <source>
        <dbReference type="SAM" id="Phobius"/>
    </source>
</evidence>
<dbReference type="EMBL" id="AZFA01000006">
    <property type="protein sequence ID" value="KRL67304.1"/>
    <property type="molecule type" value="Genomic_DNA"/>
</dbReference>
<keyword evidence="3" id="KW-1185">Reference proteome</keyword>